<organism evidence="1 2">
    <name type="scientific">Gekko japonicus</name>
    <name type="common">Schlegel's Japanese gecko</name>
    <dbReference type="NCBI Taxonomy" id="146911"/>
    <lineage>
        <taxon>Eukaryota</taxon>
        <taxon>Metazoa</taxon>
        <taxon>Chordata</taxon>
        <taxon>Craniata</taxon>
        <taxon>Vertebrata</taxon>
        <taxon>Euteleostomi</taxon>
        <taxon>Lepidosauria</taxon>
        <taxon>Squamata</taxon>
        <taxon>Bifurcata</taxon>
        <taxon>Gekkota</taxon>
        <taxon>Gekkonidae</taxon>
        <taxon>Gekkoninae</taxon>
        <taxon>Gekko</taxon>
    </lineage>
</organism>
<gene>
    <name evidence="2" type="primary">LOC107113399</name>
</gene>
<proteinExistence type="predicted"/>
<evidence type="ECO:0000313" key="1">
    <source>
        <dbReference type="Proteomes" id="UP000694871"/>
    </source>
</evidence>
<sequence length="219" mass="25222">MGNILNKLHIWYEKLVKFRFPQDEADTVPLIDTNFHTEKIRRYGDILRNTKLPIDDRAKAAHYIGLLAYTGGVTSSAPASEYIQDMTDMLIMADTPKKVRIAVLKGLCGICYLSYNNQNHAKELHLTDILLASLDEDEDEDEDYTDDDQDIIMVKFWVCYLMTVVCCNNIPYLKLFQESGGEMLENRLESLSSMEWFGWPTNYAEVMLSLLGFQNVRLD</sequence>
<dbReference type="InterPro" id="IPR040268">
    <property type="entry name" value="ARMH2"/>
</dbReference>
<dbReference type="RefSeq" id="XP_015270211.1">
    <property type="nucleotide sequence ID" value="XM_015414725.1"/>
</dbReference>
<dbReference type="Pfam" id="PF17822">
    <property type="entry name" value="ARMH2"/>
    <property type="match status" value="1"/>
</dbReference>
<name>A0ABM1K924_GEKJA</name>
<dbReference type="PANTHER" id="PTHR37679:SF1">
    <property type="entry name" value="ARMADILLO-LIKE HELICAL DOMAIN-CONTAINING PROTEIN 2"/>
    <property type="match status" value="1"/>
</dbReference>
<dbReference type="InterPro" id="IPR016024">
    <property type="entry name" value="ARM-type_fold"/>
</dbReference>
<evidence type="ECO:0000313" key="2">
    <source>
        <dbReference type="RefSeq" id="XP_015270211.1"/>
    </source>
</evidence>
<reference evidence="2" key="1">
    <citation type="submission" date="2025-08" db="UniProtKB">
        <authorList>
            <consortium name="RefSeq"/>
        </authorList>
    </citation>
    <scope>IDENTIFICATION</scope>
</reference>
<dbReference type="Proteomes" id="UP000694871">
    <property type="component" value="Unplaced"/>
</dbReference>
<protein>
    <submittedName>
        <fullName evidence="2">Uncharacterized protein C6orf229 homolog</fullName>
    </submittedName>
</protein>
<keyword evidence="1" id="KW-1185">Reference proteome</keyword>
<dbReference type="SUPFAM" id="SSF48371">
    <property type="entry name" value="ARM repeat"/>
    <property type="match status" value="1"/>
</dbReference>
<dbReference type="GeneID" id="107113399"/>
<accession>A0ABM1K924</accession>
<dbReference type="PANTHER" id="PTHR37679">
    <property type="entry name" value="ARMADILLO-LIKE HELICAL DOMAIN-CONTAINING PROTEIN 2"/>
    <property type="match status" value="1"/>
</dbReference>